<accession>A0A9P4Q271</accession>
<reference evidence="1" key="1">
    <citation type="journal article" date="2020" name="Stud. Mycol.">
        <title>101 Dothideomycetes genomes: a test case for predicting lifestyles and emergence of pathogens.</title>
        <authorList>
            <person name="Haridas S."/>
            <person name="Albert R."/>
            <person name="Binder M."/>
            <person name="Bloem J."/>
            <person name="Labutti K."/>
            <person name="Salamov A."/>
            <person name="Andreopoulos B."/>
            <person name="Baker S."/>
            <person name="Barry K."/>
            <person name="Bills G."/>
            <person name="Bluhm B."/>
            <person name="Cannon C."/>
            <person name="Castanera R."/>
            <person name="Culley D."/>
            <person name="Daum C."/>
            <person name="Ezra D."/>
            <person name="Gonzalez J."/>
            <person name="Henrissat B."/>
            <person name="Kuo A."/>
            <person name="Liang C."/>
            <person name="Lipzen A."/>
            <person name="Lutzoni F."/>
            <person name="Magnuson J."/>
            <person name="Mondo S."/>
            <person name="Nolan M."/>
            <person name="Ohm R."/>
            <person name="Pangilinan J."/>
            <person name="Park H.-J."/>
            <person name="Ramirez L."/>
            <person name="Alfaro M."/>
            <person name="Sun H."/>
            <person name="Tritt A."/>
            <person name="Yoshinaga Y."/>
            <person name="Zwiers L.-H."/>
            <person name="Turgeon B."/>
            <person name="Goodwin S."/>
            <person name="Spatafora J."/>
            <person name="Crous P."/>
            <person name="Grigoriev I."/>
        </authorList>
    </citation>
    <scope>NUCLEOTIDE SEQUENCE</scope>
    <source>
        <strain evidence="1">CBS 116435</strain>
    </source>
</reference>
<sequence length="319" mass="35960">MPSKEEPTFYSYVQGRHPDELRLGHIVFGSYRAPTQEPRSPPIDTCVQLISCRNDSEIESDEYTISLPMTDVCFSTGRLRGLDVGVTAVEFVHAGLSWERSEKQIIVAKRCRRVTIVEPKTFLNRMILKSTDPSSENEARKTLERWLSLSKADILTKSVKRYVIRTPRIWMLTGLYELEDATSVRTTATSFSPTIGVGAEIMASLGIPVGFDISPNSSQEILSKMTFPGKTVWAAQYQMLDLKYWKAKRDEIKPALTLPVEFRTTMAAGNLLAEDREIDNAVTIGVADADEVESNGEAADAYNKDFWQYMQLAEKRWGK</sequence>
<dbReference type="Proteomes" id="UP000799441">
    <property type="component" value="Unassembled WGS sequence"/>
</dbReference>
<gene>
    <name evidence="1" type="ORF">K431DRAFT_274846</name>
</gene>
<evidence type="ECO:0000313" key="2">
    <source>
        <dbReference type="Proteomes" id="UP000799441"/>
    </source>
</evidence>
<protein>
    <submittedName>
        <fullName evidence="1">Uncharacterized protein</fullName>
    </submittedName>
</protein>
<dbReference type="OrthoDB" id="3945582at2759"/>
<evidence type="ECO:0000313" key="1">
    <source>
        <dbReference type="EMBL" id="KAF2718404.1"/>
    </source>
</evidence>
<dbReference type="EMBL" id="MU003825">
    <property type="protein sequence ID" value="KAF2718404.1"/>
    <property type="molecule type" value="Genomic_DNA"/>
</dbReference>
<proteinExistence type="predicted"/>
<keyword evidence="2" id="KW-1185">Reference proteome</keyword>
<name>A0A9P4Q271_9PEZI</name>
<organism evidence="1 2">
    <name type="scientific">Polychaeton citri CBS 116435</name>
    <dbReference type="NCBI Taxonomy" id="1314669"/>
    <lineage>
        <taxon>Eukaryota</taxon>
        <taxon>Fungi</taxon>
        <taxon>Dikarya</taxon>
        <taxon>Ascomycota</taxon>
        <taxon>Pezizomycotina</taxon>
        <taxon>Dothideomycetes</taxon>
        <taxon>Dothideomycetidae</taxon>
        <taxon>Capnodiales</taxon>
        <taxon>Capnodiaceae</taxon>
        <taxon>Polychaeton</taxon>
    </lineage>
</organism>
<comment type="caution">
    <text evidence="1">The sequence shown here is derived from an EMBL/GenBank/DDBJ whole genome shotgun (WGS) entry which is preliminary data.</text>
</comment>
<dbReference type="AlphaFoldDB" id="A0A9P4Q271"/>